<evidence type="ECO:0008006" key="5">
    <source>
        <dbReference type="Google" id="ProtNLM"/>
    </source>
</evidence>
<evidence type="ECO:0000313" key="4">
    <source>
        <dbReference type="Proteomes" id="UP000255295"/>
    </source>
</evidence>
<dbReference type="EMBL" id="CP019980">
    <property type="protein sequence ID" value="AVK96625.1"/>
    <property type="molecule type" value="Genomic_DNA"/>
</dbReference>
<dbReference type="Proteomes" id="UP000238825">
    <property type="component" value="Chromosome"/>
</dbReference>
<dbReference type="RefSeq" id="WP_024360955.1">
    <property type="nucleotide sequence ID" value="NZ_BJNS01000033.1"/>
</dbReference>
<gene>
    <name evidence="1" type="ORF">LS41612_10265</name>
    <name evidence="2" type="ORF">NCTC10338_02681</name>
</gene>
<dbReference type="EMBL" id="UFSZ01000001">
    <property type="protein sequence ID" value="SUV17576.1"/>
    <property type="molecule type" value="Genomic_DNA"/>
</dbReference>
<dbReference type="GeneID" id="48276587"/>
<reference evidence="2 4" key="2">
    <citation type="submission" date="2018-06" db="EMBL/GenBank/DDBJ databases">
        <authorList>
            <consortium name="Pathogen Informatics"/>
            <person name="Doyle S."/>
        </authorList>
    </citation>
    <scope>NUCLEOTIDE SEQUENCE [LARGE SCALE GENOMIC DNA]</scope>
    <source>
        <strain evidence="2 4">NCTC10338</strain>
    </source>
</reference>
<reference evidence="1 3" key="1">
    <citation type="submission" date="2017-03" db="EMBL/GenBank/DDBJ databases">
        <title>The whole genome sequencing and assembly of Lysinibacillus sphaericus DSM 28T strain.</title>
        <authorList>
            <person name="Lee Y.-J."/>
            <person name="Yi H."/>
            <person name="Bahn Y.-S."/>
            <person name="Kim J.F."/>
            <person name="Lee D.-W."/>
        </authorList>
    </citation>
    <scope>NUCLEOTIDE SEQUENCE [LARGE SCALE GENOMIC DNA]</scope>
    <source>
        <strain evidence="1 3">DSM 28</strain>
    </source>
</reference>
<evidence type="ECO:0000313" key="1">
    <source>
        <dbReference type="EMBL" id="AVK96625.1"/>
    </source>
</evidence>
<organism evidence="1 3">
    <name type="scientific">Lysinibacillus sphaericus</name>
    <name type="common">Bacillus sphaericus</name>
    <dbReference type="NCBI Taxonomy" id="1421"/>
    <lineage>
        <taxon>Bacteria</taxon>
        <taxon>Bacillati</taxon>
        <taxon>Bacillota</taxon>
        <taxon>Bacilli</taxon>
        <taxon>Bacillales</taxon>
        <taxon>Bacillaceae</taxon>
        <taxon>Lysinibacillus</taxon>
    </lineage>
</organism>
<evidence type="ECO:0000313" key="3">
    <source>
        <dbReference type="Proteomes" id="UP000238825"/>
    </source>
</evidence>
<proteinExistence type="predicted"/>
<name>A0A2S0JZR5_LYSSH</name>
<protein>
    <recommendedName>
        <fullName evidence="5">Alpha-ribazole-5-phosphate synthase</fullName>
    </recommendedName>
</protein>
<dbReference type="Proteomes" id="UP000255295">
    <property type="component" value="Unassembled WGS sequence"/>
</dbReference>
<evidence type="ECO:0000313" key="2">
    <source>
        <dbReference type="EMBL" id="SUV17576.1"/>
    </source>
</evidence>
<accession>A0A2S0JZR5</accession>
<dbReference type="AlphaFoldDB" id="A0A2S0JZR5"/>
<sequence>MRNAVKIGNLIVTTDNAAAIGEKPQDVVSAPDTLTAYLTGRVTFLEQLAADALPSHIILANFSGDEAWSRYVVGLAQVFEEAGLPCPPVNGSSESNMPTVQSGLSVTMLGEMQTRSSFARDNLIWYTYGLPLVGNEVLAQPEDVAQLQPIYQAWREEIVQQVWPVGSQGLQAEFLRLFGQQQIKSSLDVGKTAGPCAVILLGINPEKEQLAQKIFTRNFEKLRKTALE</sequence>